<evidence type="ECO:0000259" key="2">
    <source>
        <dbReference type="Pfam" id="PF25973"/>
    </source>
</evidence>
<dbReference type="Gene3D" id="2.40.420.20">
    <property type="match status" value="1"/>
</dbReference>
<comment type="similarity">
    <text evidence="1">Belongs to the membrane fusion protein (MFP) (TC 8.A.1) family.</text>
</comment>
<evidence type="ECO:0000256" key="1">
    <source>
        <dbReference type="ARBA" id="ARBA00009477"/>
    </source>
</evidence>
<organism evidence="4 5">
    <name type="scientific">Paenibacillus plantiphilus</name>
    <dbReference type="NCBI Taxonomy" id="2905650"/>
    <lineage>
        <taxon>Bacteria</taxon>
        <taxon>Bacillati</taxon>
        <taxon>Bacillota</taxon>
        <taxon>Bacilli</taxon>
        <taxon>Bacillales</taxon>
        <taxon>Paenibacillaceae</taxon>
        <taxon>Paenibacillus</taxon>
    </lineage>
</organism>
<evidence type="ECO:0000313" key="4">
    <source>
        <dbReference type="EMBL" id="CAH1202618.1"/>
    </source>
</evidence>
<keyword evidence="5" id="KW-1185">Reference proteome</keyword>
<evidence type="ECO:0000259" key="3">
    <source>
        <dbReference type="Pfam" id="PF25989"/>
    </source>
</evidence>
<dbReference type="InterPro" id="IPR006143">
    <property type="entry name" value="RND_pump_MFP"/>
</dbReference>
<protein>
    <submittedName>
        <fullName evidence="4">Efflux system component YknX</fullName>
    </submittedName>
</protein>
<dbReference type="InterPro" id="IPR058637">
    <property type="entry name" value="YknX-like_C"/>
</dbReference>
<sequence>MKKWIWLTVIVLIGGAIFSLFFMSMNQPVEVALGKISQQSMAEKIYVSGKLEAKETTALYSDVNALVGQVKVKIGDQVKRGQVLLTLNVDSLKQQLETERINLELTQAERFAAKRDHFNQTKKQRTEQADARIDPLNLEQFDLRIKNHNVSIQALVKKLEKDEIQANADGTVTELAVNSGQMINEGMQILKVADLTSYQVVANINEIDAGKVKLGMAVDISGESFEEVYKGKVAKMSPIAVVTDPAYKDAFVATTVALERTSPELRSGYNVNIELEVPDQPRVVAPLTAVVQSDGKSYVYKINGDRAVKIEVQTGKENDEYYEIVSGVKVGDQIVIEGTEQLDDDVKVTAQ</sequence>
<dbReference type="Pfam" id="PF25973">
    <property type="entry name" value="BSH_CzcB"/>
    <property type="match status" value="1"/>
</dbReference>
<dbReference type="Proteomes" id="UP000838686">
    <property type="component" value="Unassembled WGS sequence"/>
</dbReference>
<proteinExistence type="inferred from homology"/>
<dbReference type="EMBL" id="CAKMMF010000008">
    <property type="protein sequence ID" value="CAH1202618.1"/>
    <property type="molecule type" value="Genomic_DNA"/>
</dbReference>
<accession>A0ABM9C4W6</accession>
<dbReference type="NCBIfam" id="TIGR01730">
    <property type="entry name" value="RND_mfp"/>
    <property type="match status" value="1"/>
</dbReference>
<dbReference type="PANTHER" id="PTHR30469:SF15">
    <property type="entry name" value="HLYD FAMILY OF SECRETION PROTEINS"/>
    <property type="match status" value="1"/>
</dbReference>
<dbReference type="Gene3D" id="2.40.30.170">
    <property type="match status" value="1"/>
</dbReference>
<dbReference type="Gene3D" id="2.40.50.100">
    <property type="match status" value="1"/>
</dbReference>
<dbReference type="InterPro" id="IPR058647">
    <property type="entry name" value="BSH_CzcB-like"/>
</dbReference>
<dbReference type="SUPFAM" id="SSF111369">
    <property type="entry name" value="HlyD-like secretion proteins"/>
    <property type="match status" value="1"/>
</dbReference>
<feature type="domain" description="YknX-like C-terminal permuted SH3-like" evidence="3">
    <location>
        <begin position="285"/>
        <end position="349"/>
    </location>
</feature>
<feature type="domain" description="CzcB-like barrel-sandwich hybrid" evidence="2">
    <location>
        <begin position="57"/>
        <end position="194"/>
    </location>
</feature>
<name>A0ABM9C4W6_9BACL</name>
<evidence type="ECO:0000313" key="5">
    <source>
        <dbReference type="Proteomes" id="UP000838686"/>
    </source>
</evidence>
<comment type="caution">
    <text evidence="4">The sequence shown here is derived from an EMBL/GenBank/DDBJ whole genome shotgun (WGS) entry which is preliminary data.</text>
</comment>
<gene>
    <name evidence="4" type="primary">yknX</name>
    <name evidence="4" type="ORF">PAECIP111893_01852</name>
</gene>
<dbReference type="PANTHER" id="PTHR30469">
    <property type="entry name" value="MULTIDRUG RESISTANCE PROTEIN MDTA"/>
    <property type="match status" value="1"/>
</dbReference>
<reference evidence="4" key="1">
    <citation type="submission" date="2022-01" db="EMBL/GenBank/DDBJ databases">
        <authorList>
            <person name="Criscuolo A."/>
        </authorList>
    </citation>
    <scope>NUCLEOTIDE SEQUENCE</scope>
    <source>
        <strain evidence="4">CIP111893</strain>
    </source>
</reference>
<dbReference type="Pfam" id="PF25989">
    <property type="entry name" value="YknX_C"/>
    <property type="match status" value="1"/>
</dbReference>
<dbReference type="RefSeq" id="WP_236340246.1">
    <property type="nucleotide sequence ID" value="NZ_CAKMMF010000008.1"/>
</dbReference>